<accession>A0ABW9VNK1</accession>
<dbReference type="NCBIfam" id="NF038126">
    <property type="entry name" value="PEP_CTERM_FxDxF"/>
    <property type="match status" value="1"/>
</dbReference>
<name>A0ABW9VNK1_9BURK</name>
<dbReference type="Pfam" id="PF07589">
    <property type="entry name" value="PEP-CTERM"/>
    <property type="match status" value="1"/>
</dbReference>
<evidence type="ECO:0000259" key="1">
    <source>
        <dbReference type="Pfam" id="PF07589"/>
    </source>
</evidence>
<organism evidence="2 3">
    <name type="scientific">Duganella qianjiadongensis</name>
    <dbReference type="NCBI Taxonomy" id="2692176"/>
    <lineage>
        <taxon>Bacteria</taxon>
        <taxon>Pseudomonadati</taxon>
        <taxon>Pseudomonadota</taxon>
        <taxon>Betaproteobacteria</taxon>
        <taxon>Burkholderiales</taxon>
        <taxon>Oxalobacteraceae</taxon>
        <taxon>Telluria group</taxon>
        <taxon>Duganella</taxon>
    </lineage>
</organism>
<dbReference type="NCBIfam" id="TIGR02595">
    <property type="entry name" value="PEP_CTERM"/>
    <property type="match status" value="1"/>
</dbReference>
<protein>
    <submittedName>
        <fullName evidence="2">Choice-of-anchor E domain-containing protein</fullName>
    </submittedName>
</protein>
<proteinExistence type="predicted"/>
<feature type="domain" description="Ice-binding protein C-terminal" evidence="1">
    <location>
        <begin position="168"/>
        <end position="192"/>
    </location>
</feature>
<evidence type="ECO:0000313" key="3">
    <source>
        <dbReference type="Proteomes" id="UP000478090"/>
    </source>
</evidence>
<dbReference type="InterPro" id="IPR013424">
    <property type="entry name" value="Ice-binding_C"/>
</dbReference>
<reference evidence="2 3" key="1">
    <citation type="submission" date="2019-12" db="EMBL/GenBank/DDBJ databases">
        <title>Novel species isolated from a subtropical stream in China.</title>
        <authorList>
            <person name="Lu H."/>
        </authorList>
    </citation>
    <scope>NUCLEOTIDE SEQUENCE [LARGE SCALE GENOMIC DNA]</scope>
    <source>
        <strain evidence="2 3">CY13W</strain>
    </source>
</reference>
<dbReference type="NCBIfam" id="NF035944">
    <property type="entry name" value="PEPxxWA-CTERM"/>
    <property type="match status" value="1"/>
</dbReference>
<keyword evidence="3" id="KW-1185">Reference proteome</keyword>
<dbReference type="Proteomes" id="UP000478090">
    <property type="component" value="Unassembled WGS sequence"/>
</dbReference>
<dbReference type="EMBL" id="WWCM01000013">
    <property type="protein sequence ID" value="MYM41151.1"/>
    <property type="molecule type" value="Genomic_DNA"/>
</dbReference>
<comment type="caution">
    <text evidence="2">The sequence shown here is derived from an EMBL/GenBank/DDBJ whole genome shotgun (WGS) entry which is preliminary data.</text>
</comment>
<evidence type="ECO:0000313" key="2">
    <source>
        <dbReference type="EMBL" id="MYM41151.1"/>
    </source>
</evidence>
<sequence>MTCALNATAGTSVSEATVFDVKSNVASTLSLDAFDTHLGKLTSVQFELSDRLTGYVELANNGAKPADFTANLTGVLHTPYGNISAVSNNVFSIAAGDELDTNLPLATQTYSHTFSSPAELQMFVNGPLSFSVTGKVTPFFNGPANASYYSEGTIDAYAKVTYTYTTAPVPEPETYAMLLAGLGLVGVVARRRKSA</sequence>
<dbReference type="NCBIfam" id="NF033208">
    <property type="entry name" value="choice_anch_E"/>
    <property type="match status" value="1"/>
</dbReference>
<gene>
    <name evidence="2" type="ORF">GTP27_17665</name>
</gene>